<feature type="transmembrane region" description="Helical" evidence="7">
    <location>
        <begin position="339"/>
        <end position="356"/>
    </location>
</feature>
<dbReference type="InterPro" id="IPR050189">
    <property type="entry name" value="MFS_Efflux_Transporters"/>
</dbReference>
<feature type="transmembrane region" description="Helical" evidence="7">
    <location>
        <begin position="272"/>
        <end position="292"/>
    </location>
</feature>
<keyword evidence="2" id="KW-0813">Transport</keyword>
<reference evidence="9 10" key="1">
    <citation type="submission" date="2019-07" db="EMBL/GenBank/DDBJ databases">
        <title>Whole genome shotgun sequence of Alkalibacterium kapii NBRC 103247.</title>
        <authorList>
            <person name="Hosoyama A."/>
            <person name="Uohara A."/>
            <person name="Ohji S."/>
            <person name="Ichikawa N."/>
        </authorList>
    </citation>
    <scope>NUCLEOTIDE SEQUENCE [LARGE SCALE GENOMIC DNA]</scope>
    <source>
        <strain evidence="9 10">NBRC 103247</strain>
    </source>
</reference>
<feature type="transmembrane region" description="Helical" evidence="7">
    <location>
        <begin position="12"/>
        <end position="32"/>
    </location>
</feature>
<keyword evidence="3" id="KW-1003">Cell membrane</keyword>
<dbReference type="GO" id="GO:0022857">
    <property type="term" value="F:transmembrane transporter activity"/>
    <property type="evidence" value="ECO:0007669"/>
    <property type="project" value="InterPro"/>
</dbReference>
<sequence length="390" mass="41759">MSQHSEQAKHFPWIYMLLMSSVTFMAILSELVPSGVLPQMGEGLNVPTSEVGLLVTAYGVASAIGTIPLITWTMEMNRKKLLIIVLIVFGISNMIIVFSSNFYLTAFARILGGASAGIVWPMMTAYAIRLVPKGYNGRAIAVVMGGSTVGLGVGLPIMTTIGTTFGWRIEYGVLAGIFFLIALLVGLVLPSAEGEKRTKETSPFQVAKNKSVLIVLVVTFFTMMAHYGLYTYLSPLVESFNLSGGVNIATLIFGIGTILSVILTAKVIDKHLGGLNLFILSTGLAAMILFAVFKGTFIIAHISFFLWGVAFGPLVTLFQDAVARQVDKAKDIATSLQSSIFNTGIVVGSAVGSALLSNFSVYYIVILSLVLLIISIVVSALSKKTFFTSH</sequence>
<name>A0A511AST0_9LACT</name>
<dbReference type="CDD" id="cd17324">
    <property type="entry name" value="MFS_NepI_like"/>
    <property type="match status" value="1"/>
</dbReference>
<keyword evidence="4 7" id="KW-0812">Transmembrane</keyword>
<protein>
    <submittedName>
        <fullName evidence="9">Purine efflux pump PbuE</fullName>
    </submittedName>
</protein>
<evidence type="ECO:0000256" key="2">
    <source>
        <dbReference type="ARBA" id="ARBA00022448"/>
    </source>
</evidence>
<evidence type="ECO:0000256" key="1">
    <source>
        <dbReference type="ARBA" id="ARBA00004651"/>
    </source>
</evidence>
<evidence type="ECO:0000313" key="9">
    <source>
        <dbReference type="EMBL" id="GEK91255.1"/>
    </source>
</evidence>
<dbReference type="InterPro" id="IPR011701">
    <property type="entry name" value="MFS"/>
</dbReference>
<evidence type="ECO:0000256" key="4">
    <source>
        <dbReference type="ARBA" id="ARBA00022692"/>
    </source>
</evidence>
<feature type="domain" description="Major facilitator superfamily (MFS) profile" evidence="8">
    <location>
        <begin position="15"/>
        <end position="386"/>
    </location>
</feature>
<accession>A0A511AST0</accession>
<feature type="transmembrane region" description="Helical" evidence="7">
    <location>
        <begin position="110"/>
        <end position="128"/>
    </location>
</feature>
<dbReference type="Pfam" id="PF07690">
    <property type="entry name" value="MFS_1"/>
    <property type="match status" value="1"/>
</dbReference>
<dbReference type="PANTHER" id="PTHR43124:SF4">
    <property type="entry name" value="SUGAR EFFLUX TRANSPORTER"/>
    <property type="match status" value="1"/>
</dbReference>
<organism evidence="9 10">
    <name type="scientific">Alkalibacterium kapii</name>
    <dbReference type="NCBI Taxonomy" id="426704"/>
    <lineage>
        <taxon>Bacteria</taxon>
        <taxon>Bacillati</taxon>
        <taxon>Bacillota</taxon>
        <taxon>Bacilli</taxon>
        <taxon>Lactobacillales</taxon>
        <taxon>Carnobacteriaceae</taxon>
        <taxon>Alkalibacterium</taxon>
    </lineage>
</organism>
<feature type="transmembrane region" description="Helical" evidence="7">
    <location>
        <begin position="212"/>
        <end position="233"/>
    </location>
</feature>
<keyword evidence="5 7" id="KW-1133">Transmembrane helix</keyword>
<evidence type="ECO:0000256" key="7">
    <source>
        <dbReference type="SAM" id="Phobius"/>
    </source>
</evidence>
<dbReference type="PROSITE" id="PS50850">
    <property type="entry name" value="MFS"/>
    <property type="match status" value="1"/>
</dbReference>
<keyword evidence="6 7" id="KW-0472">Membrane</keyword>
<feature type="transmembrane region" description="Helical" evidence="7">
    <location>
        <begin position="298"/>
        <end position="318"/>
    </location>
</feature>
<feature type="transmembrane region" description="Helical" evidence="7">
    <location>
        <begin position="171"/>
        <end position="192"/>
    </location>
</feature>
<proteinExistence type="predicted"/>
<gene>
    <name evidence="9" type="primary">pbuE</name>
    <name evidence="9" type="ORF">AKA01nite_08770</name>
</gene>
<feature type="transmembrane region" description="Helical" evidence="7">
    <location>
        <begin position="245"/>
        <end position="265"/>
    </location>
</feature>
<dbReference type="Proteomes" id="UP000321662">
    <property type="component" value="Unassembled WGS sequence"/>
</dbReference>
<evidence type="ECO:0000259" key="8">
    <source>
        <dbReference type="PROSITE" id="PS50850"/>
    </source>
</evidence>
<feature type="transmembrane region" description="Helical" evidence="7">
    <location>
        <begin position="52"/>
        <end position="74"/>
    </location>
</feature>
<comment type="subcellular location">
    <subcellularLocation>
        <location evidence="1">Cell membrane</location>
        <topology evidence="1">Multi-pass membrane protein</topology>
    </subcellularLocation>
</comment>
<dbReference type="EMBL" id="BJUY01000008">
    <property type="protein sequence ID" value="GEK91255.1"/>
    <property type="molecule type" value="Genomic_DNA"/>
</dbReference>
<dbReference type="SUPFAM" id="SSF103473">
    <property type="entry name" value="MFS general substrate transporter"/>
    <property type="match status" value="1"/>
</dbReference>
<evidence type="ECO:0000256" key="5">
    <source>
        <dbReference type="ARBA" id="ARBA00022989"/>
    </source>
</evidence>
<dbReference type="PANTHER" id="PTHR43124">
    <property type="entry name" value="PURINE EFFLUX PUMP PBUE"/>
    <property type="match status" value="1"/>
</dbReference>
<evidence type="ECO:0000256" key="6">
    <source>
        <dbReference type="ARBA" id="ARBA00023136"/>
    </source>
</evidence>
<evidence type="ECO:0000313" key="10">
    <source>
        <dbReference type="Proteomes" id="UP000321662"/>
    </source>
</evidence>
<dbReference type="Gene3D" id="1.20.1250.20">
    <property type="entry name" value="MFS general substrate transporter like domains"/>
    <property type="match status" value="1"/>
</dbReference>
<feature type="transmembrane region" description="Helical" evidence="7">
    <location>
        <begin position="140"/>
        <end position="159"/>
    </location>
</feature>
<feature type="transmembrane region" description="Helical" evidence="7">
    <location>
        <begin position="81"/>
        <end position="104"/>
    </location>
</feature>
<dbReference type="GO" id="GO:0005886">
    <property type="term" value="C:plasma membrane"/>
    <property type="evidence" value="ECO:0007669"/>
    <property type="project" value="UniProtKB-SubCell"/>
</dbReference>
<dbReference type="RefSeq" id="WP_222592479.1">
    <property type="nucleotide sequence ID" value="NZ_BJUY01000008.1"/>
</dbReference>
<dbReference type="InterPro" id="IPR020846">
    <property type="entry name" value="MFS_dom"/>
</dbReference>
<evidence type="ECO:0000256" key="3">
    <source>
        <dbReference type="ARBA" id="ARBA00022475"/>
    </source>
</evidence>
<feature type="transmembrane region" description="Helical" evidence="7">
    <location>
        <begin position="362"/>
        <end position="381"/>
    </location>
</feature>
<keyword evidence="10" id="KW-1185">Reference proteome</keyword>
<dbReference type="InterPro" id="IPR036259">
    <property type="entry name" value="MFS_trans_sf"/>
</dbReference>
<comment type="caution">
    <text evidence="9">The sequence shown here is derived from an EMBL/GenBank/DDBJ whole genome shotgun (WGS) entry which is preliminary data.</text>
</comment>
<dbReference type="AlphaFoldDB" id="A0A511AST0"/>